<dbReference type="Proteomes" id="UP001056201">
    <property type="component" value="Chromosome 2"/>
</dbReference>
<evidence type="ECO:0000259" key="1">
    <source>
        <dbReference type="Pfam" id="PF04986"/>
    </source>
</evidence>
<reference evidence="3" key="1">
    <citation type="submission" date="2022-05" db="EMBL/GenBank/DDBJ databases">
        <title>An RpoN-dependent PEP-CTERM gene is involved in floc formation of an Aquincola tertiaricarbonis strain.</title>
        <authorList>
            <person name="Qiu D."/>
            <person name="Xia M."/>
        </authorList>
    </citation>
    <scope>NUCLEOTIDE SEQUENCE</scope>
    <source>
        <strain evidence="3">RN12</strain>
    </source>
</reference>
<accession>A0ABY4SHR4</accession>
<evidence type="ECO:0000313" key="4">
    <source>
        <dbReference type="Proteomes" id="UP001056201"/>
    </source>
</evidence>
<protein>
    <submittedName>
        <fullName evidence="3">IS91 family transposase</fullName>
    </submittedName>
</protein>
<evidence type="ECO:0000259" key="2">
    <source>
        <dbReference type="Pfam" id="PF14319"/>
    </source>
</evidence>
<keyword evidence="4" id="KW-1185">Reference proteome</keyword>
<dbReference type="EMBL" id="CP097636">
    <property type="protein sequence ID" value="URI11700.1"/>
    <property type="molecule type" value="Genomic_DNA"/>
</dbReference>
<dbReference type="RefSeq" id="WP_250199893.1">
    <property type="nucleotide sequence ID" value="NZ_CP097636.1"/>
</dbReference>
<dbReference type="InterPro" id="IPR054832">
    <property type="entry name" value="transpos_IS91"/>
</dbReference>
<organism evidence="3 4">
    <name type="scientific">Aquincola tertiaricarbonis</name>
    <dbReference type="NCBI Taxonomy" id="391953"/>
    <lineage>
        <taxon>Bacteria</taxon>
        <taxon>Pseudomonadati</taxon>
        <taxon>Pseudomonadota</taxon>
        <taxon>Betaproteobacteria</taxon>
        <taxon>Burkholderiales</taxon>
        <taxon>Sphaerotilaceae</taxon>
        <taxon>Aquincola</taxon>
    </lineage>
</organism>
<dbReference type="PANTHER" id="PTHR37023:SF1">
    <property type="entry name" value="ISSOD25 TRANSPOSASE TNPA_ISSOD25"/>
    <property type="match status" value="1"/>
</dbReference>
<dbReference type="PANTHER" id="PTHR37023">
    <property type="entry name" value="TRANSPOSASE"/>
    <property type="match status" value="1"/>
</dbReference>
<name>A0ABY4SHR4_AQUTE</name>
<gene>
    <name evidence="3" type="ORF">MW290_22540</name>
</gene>
<dbReference type="Pfam" id="PF04986">
    <property type="entry name" value="Y2_Tnp"/>
    <property type="match status" value="1"/>
</dbReference>
<evidence type="ECO:0000313" key="3">
    <source>
        <dbReference type="EMBL" id="URI11700.1"/>
    </source>
</evidence>
<feature type="domain" description="Transposase zinc-binding" evidence="2">
    <location>
        <begin position="19"/>
        <end position="102"/>
    </location>
</feature>
<proteinExistence type="predicted"/>
<dbReference type="InterPro" id="IPR026889">
    <property type="entry name" value="Zn_Tnp"/>
</dbReference>
<dbReference type="NCBIfam" id="NF033538">
    <property type="entry name" value="transpos_IS91"/>
    <property type="match status" value="1"/>
</dbReference>
<dbReference type="Pfam" id="PF14319">
    <property type="entry name" value="Zn_Tnp_IS91"/>
    <property type="match status" value="1"/>
</dbReference>
<dbReference type="InterPro" id="IPR007069">
    <property type="entry name" value="Transposase_32"/>
</dbReference>
<feature type="domain" description="Transposase IS801/IS1294" evidence="1">
    <location>
        <begin position="145"/>
        <end position="335"/>
    </location>
</feature>
<sequence>MATTLAEVLRHFGPALLAQRQAQGRELTPGQARAWAAITRCRTPALGGQMLRCDDCGAEQWRWHSCRNRHCPQCQTRQREAWRRARGAELLNVPYCHLVFTLPHELNPLAAVRPRWVYDTLLDTVASTLSAFAADPKWLGGIPAFTLVLHTWSQDLRRHLHVHALMACGALSSNDQGQPVWQPPRRSPTFLFPVRALSQVWRGRFIDALQQAEAGGRLRDPQGKSPELPLQALRSKPWVVYAKTPLAGPAAVLDYLSRYTHRTAIGNERLLGIHGHDVHFRTRINRKHGQDNAEDGGARSRVTKLGGAQFIERLLQHVVPRGFKRIRHYGLLSPAAKTARLDTARAALGMPQANPAVAEEVAQFMRRVAGFDIAACTHCGRGCWQAAGCVVPMRAGSAEPCGPAARGPP</sequence>